<dbReference type="CDD" id="cd00140">
    <property type="entry name" value="beta_clamp"/>
    <property type="match status" value="1"/>
</dbReference>
<dbReference type="InterPro" id="IPR022637">
    <property type="entry name" value="DNA_polIII_beta_cen"/>
</dbReference>
<dbReference type="AlphaFoldDB" id="A0A5A9X9X9"/>
<keyword evidence="7 10" id="KW-0235">DNA replication</keyword>
<comment type="function">
    <text evidence="10">Confers DNA tethering and processivity to DNA polymerases and other proteins. Acts as a clamp, forming a ring around DNA (a reaction catalyzed by the clamp-loading complex) which diffuses in an ATP-independent manner freely and bidirectionally along dsDNA. Initially characterized for its ability to contact the catalytic subunit of DNA polymerase III (Pol III), a complex, multichain enzyme responsible for most of the replicative synthesis in bacteria; Pol III exhibits 3'-5' exonuclease proofreading activity. The beta chain is required for initiation of replication as well as for processivity of DNA replication.</text>
</comment>
<dbReference type="Proteomes" id="UP000324298">
    <property type="component" value="Unassembled WGS sequence"/>
</dbReference>
<evidence type="ECO:0000259" key="11">
    <source>
        <dbReference type="Pfam" id="PF00712"/>
    </source>
</evidence>
<dbReference type="PANTHER" id="PTHR30478:SF0">
    <property type="entry name" value="BETA SLIDING CLAMP"/>
    <property type="match status" value="1"/>
</dbReference>
<dbReference type="PANTHER" id="PTHR30478">
    <property type="entry name" value="DNA POLYMERASE III SUBUNIT BETA"/>
    <property type="match status" value="1"/>
</dbReference>
<evidence type="ECO:0000313" key="15">
    <source>
        <dbReference type="Proteomes" id="UP000324298"/>
    </source>
</evidence>
<keyword evidence="5 10" id="KW-0808">Transferase</keyword>
<comment type="similarity">
    <text evidence="2 10">Belongs to the beta sliding clamp family.</text>
</comment>
<name>A0A5A9X9X9_9BACT</name>
<dbReference type="Pfam" id="PF02767">
    <property type="entry name" value="DNA_pol3_beta_2"/>
    <property type="match status" value="1"/>
</dbReference>
<dbReference type="EMBL" id="SRSD01000008">
    <property type="protein sequence ID" value="KAA0889710.1"/>
    <property type="molecule type" value="Genomic_DNA"/>
</dbReference>
<dbReference type="Gene3D" id="3.10.150.10">
    <property type="entry name" value="DNA Polymerase III, subunit A, domain 2"/>
    <property type="match status" value="1"/>
</dbReference>
<evidence type="ECO:0000256" key="3">
    <source>
        <dbReference type="ARBA" id="ARBA00021035"/>
    </source>
</evidence>
<dbReference type="Pfam" id="PF02768">
    <property type="entry name" value="DNA_pol3_beta_3"/>
    <property type="match status" value="1"/>
</dbReference>
<evidence type="ECO:0000256" key="2">
    <source>
        <dbReference type="ARBA" id="ARBA00010752"/>
    </source>
</evidence>
<reference evidence="14 15" key="1">
    <citation type="submission" date="2019-04" db="EMBL/GenBank/DDBJ databases">
        <title>Geobacter ruber sp. nov., ferric-reducing bacteria isolated from paddy soil.</title>
        <authorList>
            <person name="Xu Z."/>
            <person name="Masuda Y."/>
            <person name="Itoh H."/>
            <person name="Senoo K."/>
        </authorList>
    </citation>
    <scope>NUCLEOTIDE SEQUENCE [LARGE SCALE GENOMIC DNA]</scope>
    <source>
        <strain evidence="14 15">Red88</strain>
    </source>
</reference>
<sequence length="373" mass="41230">MEFTIDKELFLKSLQKIQGIVEKRTSMPILSNVLLEATGSSLHVTATDLEVGMKSTYPAEVATPGKITVGAKKLYEIVKELPNQAIVFSTKDNDWVEIKCGKVKFNIVGLSPDEFPYFPEIKEENLFEIESALLKGMIEKTSYAICTDETKYNLNGIFAKVEVNENGENAFKMVATDGHRLSIATGALKGTAGPELLKGVILPKKGVYEMKKITDEDSGTLMFGFMDNSAVIKRGDSYMVMRLVDGEFPDYNRVIPAANDRIVTVDKENFTHSVRRMAILSSEKFKGIMLEISSGGVKISSSNPELGDAMEDIDVAYDGEPISVRFNARYLLDVLAVAETESVEMKFRDELSPSIIVPEGSDSFLAVIMPMRL</sequence>
<dbReference type="GO" id="GO:0003887">
    <property type="term" value="F:DNA-directed DNA polymerase activity"/>
    <property type="evidence" value="ECO:0007669"/>
    <property type="project" value="UniProtKB-UniRule"/>
</dbReference>
<dbReference type="RefSeq" id="WP_149308209.1">
    <property type="nucleotide sequence ID" value="NZ_SRSD01000008.1"/>
</dbReference>
<dbReference type="Pfam" id="PF00712">
    <property type="entry name" value="DNA_pol3_beta"/>
    <property type="match status" value="1"/>
</dbReference>
<evidence type="ECO:0000256" key="8">
    <source>
        <dbReference type="ARBA" id="ARBA00022932"/>
    </source>
</evidence>
<dbReference type="InterPro" id="IPR001001">
    <property type="entry name" value="DNA_polIII_beta"/>
</dbReference>
<evidence type="ECO:0000256" key="4">
    <source>
        <dbReference type="ARBA" id="ARBA00022490"/>
    </source>
</evidence>
<proteinExistence type="inferred from homology"/>
<comment type="caution">
    <text evidence="14">The sequence shown here is derived from an EMBL/GenBank/DDBJ whole genome shotgun (WGS) entry which is preliminary data.</text>
</comment>
<feature type="domain" description="DNA polymerase III beta sliding clamp C-terminal" evidence="13">
    <location>
        <begin position="253"/>
        <end position="372"/>
    </location>
</feature>
<evidence type="ECO:0000313" key="14">
    <source>
        <dbReference type="EMBL" id="KAA0889710.1"/>
    </source>
</evidence>
<evidence type="ECO:0000256" key="9">
    <source>
        <dbReference type="ARBA" id="ARBA00023125"/>
    </source>
</evidence>
<accession>A0A5A9X9X9</accession>
<gene>
    <name evidence="14" type="ORF">ET418_13105</name>
</gene>
<dbReference type="PIRSF" id="PIRSF000804">
    <property type="entry name" value="DNA_pol_III_b"/>
    <property type="match status" value="1"/>
</dbReference>
<keyword evidence="9" id="KW-0238">DNA-binding</keyword>
<dbReference type="InterPro" id="IPR022634">
    <property type="entry name" value="DNA_polIII_beta_N"/>
</dbReference>
<organism evidence="14 15">
    <name type="scientific">Oryzomonas rubra</name>
    <dbReference type="NCBI Taxonomy" id="2509454"/>
    <lineage>
        <taxon>Bacteria</taxon>
        <taxon>Pseudomonadati</taxon>
        <taxon>Thermodesulfobacteriota</taxon>
        <taxon>Desulfuromonadia</taxon>
        <taxon>Geobacterales</taxon>
        <taxon>Geobacteraceae</taxon>
        <taxon>Oryzomonas</taxon>
    </lineage>
</organism>
<evidence type="ECO:0000256" key="5">
    <source>
        <dbReference type="ARBA" id="ARBA00022679"/>
    </source>
</evidence>
<dbReference type="InterPro" id="IPR022635">
    <property type="entry name" value="DNA_polIII_beta_C"/>
</dbReference>
<dbReference type="GO" id="GO:0006271">
    <property type="term" value="P:DNA strand elongation involved in DNA replication"/>
    <property type="evidence" value="ECO:0007669"/>
    <property type="project" value="TreeGrafter"/>
</dbReference>
<evidence type="ECO:0000259" key="13">
    <source>
        <dbReference type="Pfam" id="PF02768"/>
    </source>
</evidence>
<evidence type="ECO:0000256" key="10">
    <source>
        <dbReference type="PIRNR" id="PIRNR000804"/>
    </source>
</evidence>
<dbReference type="NCBIfam" id="TIGR00663">
    <property type="entry name" value="dnan"/>
    <property type="match status" value="1"/>
</dbReference>
<keyword evidence="6 10" id="KW-0548">Nucleotidyltransferase</keyword>
<dbReference type="SUPFAM" id="SSF55979">
    <property type="entry name" value="DNA clamp"/>
    <property type="match status" value="3"/>
</dbReference>
<comment type="subunit">
    <text evidence="10">Forms a ring-shaped head-to-tail homodimer around DNA.</text>
</comment>
<dbReference type="GO" id="GO:0005737">
    <property type="term" value="C:cytoplasm"/>
    <property type="evidence" value="ECO:0007669"/>
    <property type="project" value="UniProtKB-SubCell"/>
</dbReference>
<feature type="domain" description="DNA polymerase III beta sliding clamp central" evidence="12">
    <location>
        <begin position="129"/>
        <end position="250"/>
    </location>
</feature>
<feature type="domain" description="DNA polymerase III beta sliding clamp N-terminal" evidence="11">
    <location>
        <begin position="1"/>
        <end position="118"/>
    </location>
</feature>
<evidence type="ECO:0000256" key="1">
    <source>
        <dbReference type="ARBA" id="ARBA00004496"/>
    </source>
</evidence>
<dbReference type="GO" id="GO:0009360">
    <property type="term" value="C:DNA polymerase III complex"/>
    <property type="evidence" value="ECO:0007669"/>
    <property type="project" value="InterPro"/>
</dbReference>
<keyword evidence="4 10" id="KW-0963">Cytoplasm</keyword>
<comment type="subcellular location">
    <subcellularLocation>
        <location evidence="1 10">Cytoplasm</location>
    </subcellularLocation>
</comment>
<dbReference type="GO" id="GO:0003677">
    <property type="term" value="F:DNA binding"/>
    <property type="evidence" value="ECO:0007669"/>
    <property type="project" value="UniProtKB-UniRule"/>
</dbReference>
<dbReference type="OrthoDB" id="8421503at2"/>
<dbReference type="GO" id="GO:0008408">
    <property type="term" value="F:3'-5' exonuclease activity"/>
    <property type="evidence" value="ECO:0007669"/>
    <property type="project" value="InterPro"/>
</dbReference>
<dbReference type="SMART" id="SM00480">
    <property type="entry name" value="POL3Bc"/>
    <property type="match status" value="1"/>
</dbReference>
<dbReference type="FunFam" id="3.10.150.10:FF:000007">
    <property type="entry name" value="Beta sliding clamp"/>
    <property type="match status" value="1"/>
</dbReference>
<evidence type="ECO:0000256" key="6">
    <source>
        <dbReference type="ARBA" id="ARBA00022695"/>
    </source>
</evidence>
<protein>
    <recommendedName>
        <fullName evidence="3 10">Beta sliding clamp</fullName>
    </recommendedName>
</protein>
<dbReference type="InterPro" id="IPR046938">
    <property type="entry name" value="DNA_clamp_sf"/>
</dbReference>
<evidence type="ECO:0000259" key="12">
    <source>
        <dbReference type="Pfam" id="PF02767"/>
    </source>
</evidence>
<keyword evidence="15" id="KW-1185">Reference proteome</keyword>
<dbReference type="Gene3D" id="3.70.10.10">
    <property type="match status" value="1"/>
</dbReference>
<keyword evidence="8 10" id="KW-0239">DNA-directed DNA polymerase</keyword>
<evidence type="ECO:0000256" key="7">
    <source>
        <dbReference type="ARBA" id="ARBA00022705"/>
    </source>
</evidence>